<dbReference type="PANTHER" id="PTHR21064">
    <property type="entry name" value="AMINOGLYCOSIDE PHOSPHOTRANSFERASE DOMAIN-CONTAINING PROTEIN-RELATED"/>
    <property type="match status" value="1"/>
</dbReference>
<comment type="similarity">
    <text evidence="1">Belongs to the pseudomonas-type ThrB family.</text>
</comment>
<dbReference type="GO" id="GO:0004413">
    <property type="term" value="F:homoserine kinase activity"/>
    <property type="evidence" value="ECO:0007669"/>
    <property type="project" value="TreeGrafter"/>
</dbReference>
<evidence type="ECO:0000313" key="3">
    <source>
        <dbReference type="EMBL" id="WNQ12282.1"/>
    </source>
</evidence>
<evidence type="ECO:0000259" key="2">
    <source>
        <dbReference type="Pfam" id="PF01636"/>
    </source>
</evidence>
<reference evidence="3 4" key="1">
    <citation type="submission" date="2022-02" db="EMBL/GenBank/DDBJ databases">
        <title>Paenibacillus sp. MBLB1776 Whole Genome Shotgun Sequencing.</title>
        <authorList>
            <person name="Hwang C.Y."/>
            <person name="Cho E.-S."/>
            <person name="Seo M.-J."/>
        </authorList>
    </citation>
    <scope>NUCLEOTIDE SEQUENCE [LARGE SCALE GENOMIC DNA]</scope>
    <source>
        <strain evidence="3 4">MBLB1776</strain>
    </source>
</reference>
<dbReference type="InterPro" id="IPR011009">
    <property type="entry name" value="Kinase-like_dom_sf"/>
</dbReference>
<dbReference type="AlphaFoldDB" id="A0AA96RFR2"/>
<dbReference type="SUPFAM" id="SSF56112">
    <property type="entry name" value="Protein kinase-like (PK-like)"/>
    <property type="match status" value="1"/>
</dbReference>
<protein>
    <submittedName>
        <fullName evidence="3">Phosphotransferase</fullName>
    </submittedName>
</protein>
<dbReference type="GO" id="GO:0009088">
    <property type="term" value="P:threonine biosynthetic process"/>
    <property type="evidence" value="ECO:0007669"/>
    <property type="project" value="TreeGrafter"/>
</dbReference>
<dbReference type="EMBL" id="CP130318">
    <property type="protein sequence ID" value="WNQ12282.1"/>
    <property type="molecule type" value="Genomic_DNA"/>
</dbReference>
<dbReference type="Pfam" id="PF01636">
    <property type="entry name" value="APH"/>
    <property type="match status" value="1"/>
</dbReference>
<dbReference type="InterPro" id="IPR050249">
    <property type="entry name" value="Pseudomonas-type_ThrB"/>
</dbReference>
<dbReference type="Proteomes" id="UP001305702">
    <property type="component" value="Chromosome"/>
</dbReference>
<evidence type="ECO:0000313" key="4">
    <source>
        <dbReference type="Proteomes" id="UP001305702"/>
    </source>
</evidence>
<evidence type="ECO:0000256" key="1">
    <source>
        <dbReference type="ARBA" id="ARBA00038240"/>
    </source>
</evidence>
<organism evidence="3 4">
    <name type="scientific">Paenibacillus aurantius</name>
    <dbReference type="NCBI Taxonomy" id="2918900"/>
    <lineage>
        <taxon>Bacteria</taxon>
        <taxon>Bacillati</taxon>
        <taxon>Bacillota</taxon>
        <taxon>Bacilli</taxon>
        <taxon>Bacillales</taxon>
        <taxon>Paenibacillaceae</taxon>
        <taxon>Paenibacillus</taxon>
    </lineage>
</organism>
<sequence>MDKIPSLKGDSRFRTRLFVVGKRDGNDLGFTRLLSCDFVSLRSRQENGYPECLHNPSLYKQFGRVTSRLHELSREYIPVTRRHDWRRNEYLLRAADYISDEPVLHALEKLMEQVAALPISAETFGLIHGDLNVGNVRVGEDGTLTLFDFDECQYSWFVEDIAVQLFYLLYVFGEDSKNDRRAQYELFLHHFIEGYTESGQRLPEGWKEQLPLFLRLREIIVYVGMHRSWDLQHADLWTQDFLRDSRMRITHARSLIDDFL</sequence>
<accession>A0AA96RFR2</accession>
<dbReference type="PANTHER" id="PTHR21064:SF6">
    <property type="entry name" value="AMINOGLYCOSIDE PHOSPHOTRANSFERASE DOMAIN-CONTAINING PROTEIN"/>
    <property type="match status" value="1"/>
</dbReference>
<dbReference type="KEGG" id="paun:MJA45_04330"/>
<dbReference type="InterPro" id="IPR002575">
    <property type="entry name" value="Aminoglycoside_PTrfase"/>
</dbReference>
<name>A0AA96RFR2_9BACL</name>
<feature type="domain" description="Aminoglycoside phosphotransferase" evidence="2">
    <location>
        <begin position="46"/>
        <end position="170"/>
    </location>
</feature>
<proteinExistence type="inferred from homology"/>
<dbReference type="Gene3D" id="3.90.1200.10">
    <property type="match status" value="1"/>
</dbReference>
<gene>
    <name evidence="3" type="ORF">MJA45_04330</name>
</gene>
<keyword evidence="4" id="KW-1185">Reference proteome</keyword>